<reference evidence="1 2" key="1">
    <citation type="submission" date="2015-02" db="EMBL/GenBank/DDBJ databases">
        <title>Whole genome shotgun sequencing of cultured foodborne pathogen.</title>
        <authorList>
            <person name="Timme R."/>
            <person name="Allard M.W."/>
            <person name="Strain E."/>
            <person name="Evans P.S."/>
            <person name="Brown E."/>
        </authorList>
    </citation>
    <scope>NUCLEOTIDE SEQUENCE [LARGE SCALE GENOMIC DNA]</scope>
    <source>
        <strain evidence="1 2">GCSL-TSO-24</strain>
    </source>
</reference>
<proteinExistence type="predicted"/>
<accession>A0A0D8L6J6</accession>
<organism evidence="1 2">
    <name type="scientific">Morganella morganii</name>
    <name type="common">Proteus morganii</name>
    <dbReference type="NCBI Taxonomy" id="582"/>
    <lineage>
        <taxon>Bacteria</taxon>
        <taxon>Pseudomonadati</taxon>
        <taxon>Pseudomonadota</taxon>
        <taxon>Gammaproteobacteria</taxon>
        <taxon>Enterobacterales</taxon>
        <taxon>Morganellaceae</taxon>
        <taxon>Morganella</taxon>
    </lineage>
</organism>
<dbReference type="AlphaFoldDB" id="A0A0D8L6J6"/>
<evidence type="ECO:0000313" key="1">
    <source>
        <dbReference type="EMBL" id="KJF77477.1"/>
    </source>
</evidence>
<name>A0A0D8L6J6_MORMO</name>
<sequence>MRDLRRRQKDGLRKRRLAENTGDAGFMSSCTKIIGLRGKNRQSICDAARLCGVSVRIVIHTDCEFVAKIELMMNTEV</sequence>
<dbReference type="Proteomes" id="UP000032582">
    <property type="component" value="Unassembled WGS sequence"/>
</dbReference>
<gene>
    <name evidence="1" type="ORF">UA45_12370</name>
</gene>
<evidence type="ECO:0000313" key="2">
    <source>
        <dbReference type="Proteomes" id="UP000032582"/>
    </source>
</evidence>
<protein>
    <submittedName>
        <fullName evidence="1">Uncharacterized protein</fullName>
    </submittedName>
</protein>
<comment type="caution">
    <text evidence="1">The sequence shown here is derived from an EMBL/GenBank/DDBJ whole genome shotgun (WGS) entry which is preliminary data.</text>
</comment>
<dbReference type="EMBL" id="JZSH01000138">
    <property type="protein sequence ID" value="KJF77477.1"/>
    <property type="molecule type" value="Genomic_DNA"/>
</dbReference>
<dbReference type="PATRIC" id="fig|582.24.peg.3889"/>